<dbReference type="InterPro" id="IPR007715">
    <property type="entry name" value="Coq4"/>
</dbReference>
<comment type="subunit">
    <text evidence="6">Component of a multi-subunit COQ enzyme complex.</text>
</comment>
<keyword evidence="6" id="KW-0862">Zinc</keyword>
<evidence type="ECO:0000256" key="2">
    <source>
        <dbReference type="ARBA" id="ARBA00022792"/>
    </source>
</evidence>
<evidence type="ECO:0000256" key="4">
    <source>
        <dbReference type="ARBA" id="ARBA00023136"/>
    </source>
</evidence>
<comment type="pathway">
    <text evidence="6">Cofactor biosynthesis; ubiquinone biosynthesis.</text>
</comment>
<feature type="binding site" evidence="6">
    <location>
        <position position="189"/>
    </location>
    <ligand>
        <name>Zn(2+)</name>
        <dbReference type="ChEBI" id="CHEBI:29105"/>
    </ligand>
</feature>
<evidence type="ECO:0000313" key="7">
    <source>
        <dbReference type="EMBL" id="KAF4044532.1"/>
    </source>
</evidence>
<reference evidence="7" key="1">
    <citation type="submission" date="2020-04" db="EMBL/GenBank/DDBJ databases">
        <title>Hybrid Assembly of Korean Phytophthora infestans isolates.</title>
        <authorList>
            <person name="Prokchorchik M."/>
            <person name="Lee Y."/>
            <person name="Seo J."/>
            <person name="Cho J.-H."/>
            <person name="Park Y.-E."/>
            <person name="Jang D.-C."/>
            <person name="Im J.-S."/>
            <person name="Choi J.-G."/>
            <person name="Park H.-J."/>
            <person name="Lee G.-B."/>
            <person name="Lee Y.-G."/>
            <person name="Hong S.-Y."/>
            <person name="Cho K."/>
            <person name="Sohn K.H."/>
        </authorList>
    </citation>
    <scope>NUCLEOTIDE SEQUENCE</scope>
    <source>
        <strain evidence="7">KR_1_A1</strain>
    </source>
</reference>
<dbReference type="InterPro" id="IPR027540">
    <property type="entry name" value="Coq4_euk"/>
</dbReference>
<feature type="binding site" evidence="6">
    <location>
        <position position="177"/>
    </location>
    <ligand>
        <name>Zn(2+)</name>
        <dbReference type="ChEBI" id="CHEBI:29105"/>
    </ligand>
</feature>
<organism evidence="7 8">
    <name type="scientific">Phytophthora infestans</name>
    <name type="common">Potato late blight agent</name>
    <name type="synonym">Botrytis infestans</name>
    <dbReference type="NCBI Taxonomy" id="4787"/>
    <lineage>
        <taxon>Eukaryota</taxon>
        <taxon>Sar</taxon>
        <taxon>Stramenopiles</taxon>
        <taxon>Oomycota</taxon>
        <taxon>Peronosporomycetes</taxon>
        <taxon>Peronosporales</taxon>
        <taxon>Peronosporaceae</taxon>
        <taxon>Phytophthora</taxon>
    </lineage>
</organism>
<dbReference type="PANTHER" id="PTHR12922:SF7">
    <property type="entry name" value="UBIQUINONE BIOSYNTHESIS PROTEIN COQ4 HOMOLOG, MITOCHONDRIAL"/>
    <property type="match status" value="1"/>
</dbReference>
<dbReference type="GO" id="GO:0031314">
    <property type="term" value="C:extrinsic component of mitochondrial inner membrane"/>
    <property type="evidence" value="ECO:0007669"/>
    <property type="project" value="UniProtKB-UniRule"/>
</dbReference>
<comment type="caution">
    <text evidence="7">The sequence shown here is derived from an EMBL/GenBank/DDBJ whole genome shotgun (WGS) entry which is preliminary data.</text>
</comment>
<dbReference type="PANTHER" id="PTHR12922">
    <property type="entry name" value="UBIQUINONE BIOSYNTHESIS PROTEIN"/>
    <property type="match status" value="1"/>
</dbReference>
<evidence type="ECO:0000313" key="8">
    <source>
        <dbReference type="Proteomes" id="UP000602510"/>
    </source>
</evidence>
<dbReference type="EMBL" id="WSZM01000067">
    <property type="protein sequence ID" value="KAF4044532.1"/>
    <property type="molecule type" value="Genomic_DNA"/>
</dbReference>
<evidence type="ECO:0000256" key="5">
    <source>
        <dbReference type="ARBA" id="ARBA00023239"/>
    </source>
</evidence>
<keyword evidence="6" id="KW-0479">Metal-binding</keyword>
<dbReference type="AlphaFoldDB" id="A0A833SAT6"/>
<name>A0A833SAT6_PHYIN</name>
<protein>
    <recommendedName>
        <fullName evidence="6">Ubiquinone biosynthesis protein COQ4 homolog, mitochondrial</fullName>
    </recommendedName>
    <alternativeName>
        <fullName evidence="6">4-hydroxy-3-methoxy-5-polyprenylbenzoate decarboxylase</fullName>
        <ecNumber evidence="6">4.1.1.130</ecNumber>
    </alternativeName>
    <alternativeName>
        <fullName evidence="6">Coenzyme Q biosynthesis protein 4 homolog</fullName>
    </alternativeName>
</protein>
<keyword evidence="4 6" id="KW-0472">Membrane</keyword>
<comment type="function">
    <text evidence="6">Lyase that catalyzes the C1-decarboxylation of 4-hydroxy-3-methoxy-5-(all-trans-polyprenyl)benzoic acid into 2-methoxy-6-(all-trans-polyprenyl)phenol during ubiquinone biosynthesis.</text>
</comment>
<dbReference type="GO" id="GO:0008270">
    <property type="term" value="F:zinc ion binding"/>
    <property type="evidence" value="ECO:0007669"/>
    <property type="project" value="UniProtKB-UniRule"/>
</dbReference>
<dbReference type="EC" id="4.1.1.130" evidence="6"/>
<sequence>MVRFRLASPAASASRALTRKSAASPSVAPFSNQSMEPVAGLPQRRIQYDSHMPTSPLQKLVLSVTSALTVFANPERGDMLAALGEVTGRDALRRIHARMCADPVGARILAEKPVIRNDKIDMDYLRALPEDSFGRRYATFMDSHGFDADGRSPVRFVDDPELAYVMQRHRELHDFWHTLFDVPPTELGEIALKYVEMAHSKLPVSALSAFVGPLRLSSEERCLLVKVYVPWANRASRNAHSLHCVMYEEEFETPIEKLRQRLNVEVAPPLPDSSEHYKRHKNGTP</sequence>
<proteinExistence type="inferred from homology"/>
<feature type="binding site" evidence="6">
    <location>
        <position position="174"/>
    </location>
    <ligand>
        <name>Zn(2+)</name>
        <dbReference type="ChEBI" id="CHEBI:29105"/>
    </ligand>
</feature>
<comment type="catalytic activity">
    <reaction evidence="6">
        <text>a 4-hydroxy-3-methoxy-5-(all-trans-polyprenyl)benzoate + H(+) = a 2-methoxy-6-(all-trans-polyprenyl)phenol + CO2</text>
        <dbReference type="Rhea" id="RHEA:81179"/>
        <dbReference type="Rhea" id="RHEA-COMP:9551"/>
        <dbReference type="Rhea" id="RHEA-COMP:10931"/>
        <dbReference type="ChEBI" id="CHEBI:15378"/>
        <dbReference type="ChEBI" id="CHEBI:16526"/>
        <dbReference type="ChEBI" id="CHEBI:62731"/>
        <dbReference type="ChEBI" id="CHEBI:84443"/>
        <dbReference type="EC" id="4.1.1.130"/>
    </reaction>
</comment>
<dbReference type="GO" id="GO:0120539">
    <property type="term" value="F:4-hydroxy-3-methoxy-5-polyprenylbenzoate decarboxylase activity"/>
    <property type="evidence" value="ECO:0007669"/>
    <property type="project" value="UniProtKB-EC"/>
</dbReference>
<dbReference type="HAMAP" id="MF_03111">
    <property type="entry name" value="Coq4"/>
    <property type="match status" value="1"/>
</dbReference>
<keyword evidence="5 6" id="KW-0456">Lyase</keyword>
<gene>
    <name evidence="7" type="ORF">GN244_ATG03076</name>
</gene>
<evidence type="ECO:0000256" key="1">
    <source>
        <dbReference type="ARBA" id="ARBA00022688"/>
    </source>
</evidence>
<accession>A0A833SAT6</accession>
<keyword evidence="8" id="KW-1185">Reference proteome</keyword>
<comment type="similarity">
    <text evidence="6">Belongs to the COQ4 family.</text>
</comment>
<evidence type="ECO:0000256" key="6">
    <source>
        <dbReference type="HAMAP-Rule" id="MF_03111"/>
    </source>
</evidence>
<comment type="cofactor">
    <cofactor evidence="6">
        <name>Zn(2+)</name>
        <dbReference type="ChEBI" id="CHEBI:29105"/>
    </cofactor>
</comment>
<dbReference type="UniPathway" id="UPA00232"/>
<comment type="subcellular location">
    <subcellularLocation>
        <location evidence="6">Mitochondrion inner membrane</location>
        <topology evidence="6">Peripheral membrane protein</topology>
        <orientation evidence="6">Matrix side</orientation>
    </subcellularLocation>
</comment>
<keyword evidence="1 6" id="KW-0831">Ubiquinone biosynthesis</keyword>
<dbReference type="Pfam" id="PF05019">
    <property type="entry name" value="Coq4"/>
    <property type="match status" value="1"/>
</dbReference>
<evidence type="ECO:0000256" key="3">
    <source>
        <dbReference type="ARBA" id="ARBA00023128"/>
    </source>
</evidence>
<keyword evidence="3 6" id="KW-0496">Mitochondrion</keyword>
<dbReference type="Proteomes" id="UP000602510">
    <property type="component" value="Unassembled WGS sequence"/>
</dbReference>
<keyword evidence="2 6" id="KW-0999">Mitochondrion inner membrane</keyword>
<feature type="binding site" evidence="6">
    <location>
        <position position="173"/>
    </location>
    <ligand>
        <name>Zn(2+)</name>
        <dbReference type="ChEBI" id="CHEBI:29105"/>
    </ligand>
</feature>
<keyword evidence="7" id="KW-0830">Ubiquinone</keyword>